<gene>
    <name evidence="2" type="ORF">BACI348_41956</name>
</gene>
<keyword evidence="1" id="KW-0812">Transmembrane</keyword>
<keyword evidence="1" id="KW-0472">Membrane</keyword>
<dbReference type="Proteomes" id="UP000433089">
    <property type="component" value="Unassembled WGS sequence"/>
</dbReference>
<reference evidence="2 3" key="1">
    <citation type="submission" date="2019-10" db="EMBL/GenBank/DDBJ databases">
        <authorList>
            <person name="Karimi E."/>
        </authorList>
    </citation>
    <scope>NUCLEOTIDE SEQUENCE [LARGE SCALE GENOMIC DNA]</scope>
    <source>
        <strain evidence="2">Bacillus sp. 348</strain>
    </source>
</reference>
<feature type="transmembrane region" description="Helical" evidence="1">
    <location>
        <begin position="116"/>
        <end position="138"/>
    </location>
</feature>
<feature type="transmembrane region" description="Helical" evidence="1">
    <location>
        <begin position="150"/>
        <end position="170"/>
    </location>
</feature>
<evidence type="ECO:0000256" key="1">
    <source>
        <dbReference type="SAM" id="Phobius"/>
    </source>
</evidence>
<dbReference type="AlphaFoldDB" id="A0A653UPH8"/>
<dbReference type="RefSeq" id="WP_058337279.1">
    <property type="nucleotide sequence ID" value="NZ_CP101938.1"/>
</dbReference>
<feature type="transmembrane region" description="Helical" evidence="1">
    <location>
        <begin position="79"/>
        <end position="104"/>
    </location>
</feature>
<organism evidence="2 3">
    <name type="scientific">Bacillus altitudinis</name>
    <dbReference type="NCBI Taxonomy" id="293387"/>
    <lineage>
        <taxon>Bacteria</taxon>
        <taxon>Bacillati</taxon>
        <taxon>Bacillota</taxon>
        <taxon>Bacilli</taxon>
        <taxon>Bacillales</taxon>
        <taxon>Bacillaceae</taxon>
        <taxon>Bacillus</taxon>
    </lineage>
</organism>
<feature type="transmembrane region" description="Helical" evidence="1">
    <location>
        <begin position="34"/>
        <end position="67"/>
    </location>
</feature>
<evidence type="ECO:0000313" key="2">
    <source>
        <dbReference type="EMBL" id="VXB95162.1"/>
    </source>
</evidence>
<name>A0A653UPH8_BACAB</name>
<sequence length="187" mass="21511">MFFTIVMIFVLFFLSIFAYSLLRKKQVIDAPPNLLATISFILLLYFSLCLVIAVPSVMLCIVALGINYLFGDYITYDSFFSFISFSLLVSGIVVFWSPFLLFIGKGLAYLLKFPSWLTFALEWISSWIVLHLSIKYVLYIKLVNISIWEHGTLILSFFVSFLFIGIDLIYSSIEQRKQPLDEQAKSS</sequence>
<evidence type="ECO:0000313" key="3">
    <source>
        <dbReference type="Proteomes" id="UP000433089"/>
    </source>
</evidence>
<feature type="transmembrane region" description="Helical" evidence="1">
    <location>
        <begin position="6"/>
        <end position="22"/>
    </location>
</feature>
<keyword evidence="1" id="KW-1133">Transmembrane helix</keyword>
<proteinExistence type="predicted"/>
<dbReference type="EMBL" id="CABWLH010000009">
    <property type="protein sequence ID" value="VXB95162.1"/>
    <property type="molecule type" value="Genomic_DNA"/>
</dbReference>
<accession>A0A653UPH8</accession>
<protein>
    <submittedName>
        <fullName evidence="2">Uncharacterized protein</fullName>
    </submittedName>
</protein>